<keyword evidence="2" id="KW-1185">Reference proteome</keyword>
<sequence>MPLKSPVDKLPLAVRKNVRDEWESKRPEFEARISKALGESWTVTTNPNLLYVYTEDESYKSRVGTVTAWYIEPFCHNLESFVNSYGDDGKAELNSLCSKHQVELAPQTEDTTFTYGGLHIKDGVLRLVFAEGCLAVNVDDVSRGFQEALKLAAASSGSASAFNINARQSVRESYDPEIGAFQKAIGELVWVPDIKLNPNFEQNAAVLAQAGDKVRSDWDKVLGGATLAYFDGLKYQLERAGFKGDEMLQEGFQEGVSKNEILFRVVEKLEKSHYHETLVEDGVLVMQTTPDNFWVNTFDIGSKILDIL</sequence>
<organism evidence="1 2">
    <name type="scientific">Phialophora macrospora</name>
    <dbReference type="NCBI Taxonomy" id="1851006"/>
    <lineage>
        <taxon>Eukaryota</taxon>
        <taxon>Fungi</taxon>
        <taxon>Dikarya</taxon>
        <taxon>Ascomycota</taxon>
        <taxon>Pezizomycotina</taxon>
        <taxon>Eurotiomycetes</taxon>
        <taxon>Chaetothyriomycetidae</taxon>
        <taxon>Chaetothyriales</taxon>
        <taxon>Herpotrichiellaceae</taxon>
        <taxon>Phialophora</taxon>
    </lineage>
</organism>
<evidence type="ECO:0000313" key="1">
    <source>
        <dbReference type="EMBL" id="KIW68926.1"/>
    </source>
</evidence>
<dbReference type="Proteomes" id="UP000054266">
    <property type="component" value="Unassembled WGS sequence"/>
</dbReference>
<accession>A0A0D2CUV7</accession>
<dbReference type="EMBL" id="KN846958">
    <property type="protein sequence ID" value="KIW68926.1"/>
    <property type="molecule type" value="Genomic_DNA"/>
</dbReference>
<dbReference type="HOGENOM" id="CLU_061413_0_0_1"/>
<reference evidence="1 2" key="1">
    <citation type="submission" date="2015-01" db="EMBL/GenBank/DDBJ databases">
        <title>The Genome Sequence of Capronia semiimmersa CBS27337.</title>
        <authorList>
            <consortium name="The Broad Institute Genomics Platform"/>
            <person name="Cuomo C."/>
            <person name="de Hoog S."/>
            <person name="Gorbushina A."/>
            <person name="Stielow B."/>
            <person name="Teixiera M."/>
            <person name="Abouelleil A."/>
            <person name="Chapman S.B."/>
            <person name="Priest M."/>
            <person name="Young S.K."/>
            <person name="Wortman J."/>
            <person name="Nusbaum C."/>
            <person name="Birren B."/>
        </authorList>
    </citation>
    <scope>NUCLEOTIDE SEQUENCE [LARGE SCALE GENOMIC DNA]</scope>
    <source>
        <strain evidence="1 2">CBS 27337</strain>
    </source>
</reference>
<dbReference type="AlphaFoldDB" id="A0A0D2CUV7"/>
<proteinExistence type="predicted"/>
<gene>
    <name evidence="1" type="ORF">PV04_04838</name>
</gene>
<protein>
    <submittedName>
        <fullName evidence="1">Uncharacterized protein</fullName>
    </submittedName>
</protein>
<evidence type="ECO:0000313" key="2">
    <source>
        <dbReference type="Proteomes" id="UP000054266"/>
    </source>
</evidence>
<name>A0A0D2CUV7_9EURO</name>